<dbReference type="eggNOG" id="KOG1192">
    <property type="taxonomic scope" value="Eukaryota"/>
</dbReference>
<name>A0A0D3EHI5_BRAOL</name>
<dbReference type="CDD" id="cd03784">
    <property type="entry name" value="GT1_Gtf-like"/>
    <property type="match status" value="1"/>
</dbReference>
<evidence type="ECO:0000256" key="2">
    <source>
        <dbReference type="ARBA" id="ARBA00022676"/>
    </source>
</evidence>
<organism evidence="4 5">
    <name type="scientific">Brassica oleracea var. oleracea</name>
    <dbReference type="NCBI Taxonomy" id="109376"/>
    <lineage>
        <taxon>Eukaryota</taxon>
        <taxon>Viridiplantae</taxon>
        <taxon>Streptophyta</taxon>
        <taxon>Embryophyta</taxon>
        <taxon>Tracheophyta</taxon>
        <taxon>Spermatophyta</taxon>
        <taxon>Magnoliopsida</taxon>
        <taxon>eudicotyledons</taxon>
        <taxon>Gunneridae</taxon>
        <taxon>Pentapetalae</taxon>
        <taxon>rosids</taxon>
        <taxon>malvids</taxon>
        <taxon>Brassicales</taxon>
        <taxon>Brassicaceae</taxon>
        <taxon>Brassiceae</taxon>
        <taxon>Brassica</taxon>
    </lineage>
</organism>
<sequence length="468" mass="53049">MEKSNGLRVVLFPLPIQGCINPMFQLAKILHSRGFSITVIHTRFNTPKASNHPLYTFLEIQDGLSEAEASTRDVTLVLTLLNQSCCRGWIRPSPKARRIDGPIRISKALRAPAPFPLRISFPCNRRNAFPTINKTSLLNPRLKPNVSLFSTVSRSNSCEAPFRDCLTKLLQSETEERKQTISCLIDDSGWIFTQHLAQSLNLSRFVLSTYKVSFFVGHFVLPKLRRERYLQPQGSSIACSEQDEPAEEFPPLRKKDLLRILDEETEVLDSYSDMILETTKASSGLVFVSSCEELDEDSLRQARREFQVPIFAIGPSHSYFPGSSSSLFTPDQTCIQWLDKQEDKTVIYVSFGSVVNISETELLEISWGLRNSDQPFLWVVRVGMVNGTKWIEAIPEKGKIVKWAPQQDVLKHRATGGFLTHNGWNSTVESVCEGVPMICVPSVWDQLLNARFVSDVWMVGLHLRSREW</sequence>
<dbReference type="GO" id="GO:0080043">
    <property type="term" value="F:quercetin 3-O-glucosyltransferase activity"/>
    <property type="evidence" value="ECO:0007669"/>
    <property type="project" value="TreeGrafter"/>
</dbReference>
<evidence type="ECO:0000313" key="5">
    <source>
        <dbReference type="Proteomes" id="UP000032141"/>
    </source>
</evidence>
<proteinExistence type="inferred from homology"/>
<accession>A0A0D3EHI5</accession>
<evidence type="ECO:0008006" key="6">
    <source>
        <dbReference type="Google" id="ProtNLM"/>
    </source>
</evidence>
<dbReference type="Gramene" id="Bo9g176800.1">
    <property type="protein sequence ID" value="Bo9g176800.1"/>
    <property type="gene ID" value="Bo9g176800"/>
</dbReference>
<dbReference type="Gene3D" id="3.40.50.2000">
    <property type="entry name" value="Glycogen Phosphorylase B"/>
    <property type="match status" value="3"/>
</dbReference>
<dbReference type="Proteomes" id="UP000032141">
    <property type="component" value="Chromosome C9"/>
</dbReference>
<dbReference type="PANTHER" id="PTHR11926:SF906">
    <property type="entry name" value="UDP-GLYCOSYLTRANSFERASE 76C3-RELATED"/>
    <property type="match status" value="1"/>
</dbReference>
<dbReference type="OMA" id="DIMHAMN"/>
<keyword evidence="3" id="KW-0808">Transferase</keyword>
<keyword evidence="2" id="KW-0328">Glycosyltransferase</keyword>
<dbReference type="HOGENOM" id="CLU_001724_0_0_1"/>
<dbReference type="InterPro" id="IPR002213">
    <property type="entry name" value="UDP_glucos_trans"/>
</dbReference>
<reference evidence="4 5" key="1">
    <citation type="journal article" date="2014" name="Genome Biol.">
        <title>Transcriptome and methylome profiling reveals relics of genome dominance in the mesopolyploid Brassica oleracea.</title>
        <authorList>
            <person name="Parkin I.A."/>
            <person name="Koh C."/>
            <person name="Tang H."/>
            <person name="Robinson S.J."/>
            <person name="Kagale S."/>
            <person name="Clarke W.E."/>
            <person name="Town C.D."/>
            <person name="Nixon J."/>
            <person name="Krishnakumar V."/>
            <person name="Bidwell S.L."/>
            <person name="Denoeud F."/>
            <person name="Belcram H."/>
            <person name="Links M.G."/>
            <person name="Just J."/>
            <person name="Clarke C."/>
            <person name="Bender T."/>
            <person name="Huebert T."/>
            <person name="Mason A.S."/>
            <person name="Pires J.C."/>
            <person name="Barker G."/>
            <person name="Moore J."/>
            <person name="Walley P.G."/>
            <person name="Manoli S."/>
            <person name="Batley J."/>
            <person name="Edwards D."/>
            <person name="Nelson M.N."/>
            <person name="Wang X."/>
            <person name="Paterson A.H."/>
            <person name="King G."/>
            <person name="Bancroft I."/>
            <person name="Chalhoub B."/>
            <person name="Sharpe A.G."/>
        </authorList>
    </citation>
    <scope>NUCLEOTIDE SEQUENCE</scope>
    <source>
        <strain evidence="4 5">cv. TO1000</strain>
    </source>
</reference>
<comment type="similarity">
    <text evidence="1">Belongs to the UDP-glycosyltransferase family.</text>
</comment>
<evidence type="ECO:0000313" key="4">
    <source>
        <dbReference type="EnsemblPlants" id="Bo9g176800.1"/>
    </source>
</evidence>
<protein>
    <recommendedName>
        <fullName evidence="6">Glycosyltransferase</fullName>
    </recommendedName>
</protein>
<dbReference type="PANTHER" id="PTHR11926">
    <property type="entry name" value="GLUCOSYL/GLUCURONOSYL TRANSFERASES"/>
    <property type="match status" value="1"/>
</dbReference>
<dbReference type="AlphaFoldDB" id="A0A0D3EHI5"/>
<reference evidence="4" key="2">
    <citation type="submission" date="2015-03" db="UniProtKB">
        <authorList>
            <consortium name="EnsemblPlants"/>
        </authorList>
    </citation>
    <scope>IDENTIFICATION</scope>
</reference>
<evidence type="ECO:0000256" key="1">
    <source>
        <dbReference type="ARBA" id="ARBA00009995"/>
    </source>
</evidence>
<dbReference type="EnsemblPlants" id="Bo9g176800.1">
    <property type="protein sequence ID" value="Bo9g176800.1"/>
    <property type="gene ID" value="Bo9g176800"/>
</dbReference>
<dbReference type="SUPFAM" id="SSF53756">
    <property type="entry name" value="UDP-Glycosyltransferase/glycogen phosphorylase"/>
    <property type="match status" value="1"/>
</dbReference>
<keyword evidence="5" id="KW-1185">Reference proteome</keyword>
<evidence type="ECO:0000256" key="3">
    <source>
        <dbReference type="ARBA" id="ARBA00022679"/>
    </source>
</evidence>
<dbReference type="Pfam" id="PF00201">
    <property type="entry name" value="UDPGT"/>
    <property type="match status" value="1"/>
</dbReference>
<dbReference type="GO" id="GO:0080044">
    <property type="term" value="F:quercetin 7-O-glucosyltransferase activity"/>
    <property type="evidence" value="ECO:0007669"/>
    <property type="project" value="TreeGrafter"/>
</dbReference>